<dbReference type="PROSITE" id="PS50005">
    <property type="entry name" value="TPR"/>
    <property type="match status" value="1"/>
</dbReference>
<evidence type="ECO:0000313" key="5">
    <source>
        <dbReference type="Proteomes" id="UP000253083"/>
    </source>
</evidence>
<gene>
    <name evidence="4" type="ORF">DFR28_102795</name>
</gene>
<dbReference type="Gene3D" id="1.25.40.10">
    <property type="entry name" value="Tetratricopeptide repeat domain"/>
    <property type="match status" value="1"/>
</dbReference>
<feature type="region of interest" description="Disordered" evidence="2">
    <location>
        <begin position="174"/>
        <end position="211"/>
    </location>
</feature>
<dbReference type="Proteomes" id="UP000253083">
    <property type="component" value="Unassembled WGS sequence"/>
</dbReference>
<evidence type="ECO:0000256" key="3">
    <source>
        <dbReference type="SAM" id="SignalP"/>
    </source>
</evidence>
<sequence length="211" mass="23214">MFNYLVSCATRSVFATLLLVSLSFSAGCVSASRTTQVDAGSSSSSRIPGALSLDEKFKKANSAYQDGMLVEAERWFLNIVADHPNLADAWFKLGNIYYRSGRYAAAVNAYEQVLVNDSAYEQAWYNLALTRVSQSVEVIDQALPYIAHDSPYFDRALALKERLINRVAEKSEQVETPISDTQAVEIEPASRVGSDQLDDNKSGFTDDTSGQ</sequence>
<dbReference type="Pfam" id="PF13414">
    <property type="entry name" value="TPR_11"/>
    <property type="match status" value="1"/>
</dbReference>
<proteinExistence type="predicted"/>
<keyword evidence="5" id="KW-1185">Reference proteome</keyword>
<feature type="signal peptide" evidence="3">
    <location>
        <begin position="1"/>
        <end position="26"/>
    </location>
</feature>
<dbReference type="EMBL" id="QNRT01000002">
    <property type="protein sequence ID" value="RBP51375.1"/>
    <property type="molecule type" value="Genomic_DNA"/>
</dbReference>
<dbReference type="AlphaFoldDB" id="A0A395JLS0"/>
<dbReference type="OrthoDB" id="549777at2"/>
<reference evidence="4 5" key="1">
    <citation type="submission" date="2018-06" db="EMBL/GenBank/DDBJ databases">
        <title>Genomic Encyclopedia of Type Strains, Phase IV (KMG-IV): sequencing the most valuable type-strain genomes for metagenomic binning, comparative biology and taxonomic classification.</title>
        <authorList>
            <person name="Goeker M."/>
        </authorList>
    </citation>
    <scope>NUCLEOTIDE SEQUENCE [LARGE SCALE GENOMIC DNA]</scope>
    <source>
        <strain evidence="4 5">DSM 24032</strain>
    </source>
</reference>
<evidence type="ECO:0000256" key="1">
    <source>
        <dbReference type="PROSITE-ProRule" id="PRU00339"/>
    </source>
</evidence>
<name>A0A395JLS0_9GAMM</name>
<keyword evidence="1" id="KW-0802">TPR repeat</keyword>
<evidence type="ECO:0000313" key="4">
    <source>
        <dbReference type="EMBL" id="RBP51375.1"/>
    </source>
</evidence>
<evidence type="ECO:0000256" key="2">
    <source>
        <dbReference type="SAM" id="MobiDB-lite"/>
    </source>
</evidence>
<dbReference type="InParanoid" id="A0A395JLS0"/>
<feature type="compositionally biased region" description="Polar residues" evidence="2">
    <location>
        <begin position="202"/>
        <end position="211"/>
    </location>
</feature>
<dbReference type="RefSeq" id="WP_113954146.1">
    <property type="nucleotide sequence ID" value="NZ_QNRT01000002.1"/>
</dbReference>
<organism evidence="4 5">
    <name type="scientific">Arenicella xantha</name>
    <dbReference type="NCBI Taxonomy" id="644221"/>
    <lineage>
        <taxon>Bacteria</taxon>
        <taxon>Pseudomonadati</taxon>
        <taxon>Pseudomonadota</taxon>
        <taxon>Gammaproteobacteria</taxon>
        <taxon>Arenicellales</taxon>
        <taxon>Arenicellaceae</taxon>
        <taxon>Arenicella</taxon>
    </lineage>
</organism>
<keyword evidence="3" id="KW-0732">Signal</keyword>
<comment type="caution">
    <text evidence="4">The sequence shown here is derived from an EMBL/GenBank/DDBJ whole genome shotgun (WGS) entry which is preliminary data.</text>
</comment>
<feature type="chain" id="PRO_5017315543" evidence="3">
    <location>
        <begin position="27"/>
        <end position="211"/>
    </location>
</feature>
<accession>A0A395JLS0</accession>
<dbReference type="InterPro" id="IPR011990">
    <property type="entry name" value="TPR-like_helical_dom_sf"/>
</dbReference>
<dbReference type="PROSITE" id="PS50293">
    <property type="entry name" value="TPR_REGION"/>
    <property type="match status" value="1"/>
</dbReference>
<dbReference type="SMART" id="SM00028">
    <property type="entry name" value="TPR"/>
    <property type="match status" value="1"/>
</dbReference>
<dbReference type="InterPro" id="IPR019734">
    <property type="entry name" value="TPR_rpt"/>
</dbReference>
<dbReference type="SUPFAM" id="SSF48452">
    <property type="entry name" value="TPR-like"/>
    <property type="match status" value="1"/>
</dbReference>
<protein>
    <submittedName>
        <fullName evidence="4">TPR repeat protein</fullName>
    </submittedName>
</protein>
<feature type="repeat" description="TPR" evidence="1">
    <location>
        <begin position="87"/>
        <end position="120"/>
    </location>
</feature>